<dbReference type="AlphaFoldDB" id="M2RCN2"/>
<evidence type="ECO:0000313" key="2">
    <source>
        <dbReference type="Proteomes" id="UP000016930"/>
    </source>
</evidence>
<dbReference type="OrthoDB" id="3009566at2759"/>
<name>M2RCN2_CERS8</name>
<proteinExistence type="predicted"/>
<protein>
    <submittedName>
        <fullName evidence="1">Uncharacterized protein</fullName>
    </submittedName>
</protein>
<dbReference type="EMBL" id="KB445798">
    <property type="protein sequence ID" value="EMD36172.1"/>
    <property type="molecule type" value="Genomic_DNA"/>
</dbReference>
<accession>M2RCN2</accession>
<dbReference type="Proteomes" id="UP000016930">
    <property type="component" value="Unassembled WGS sequence"/>
</dbReference>
<sequence length="105" mass="11252">MPSVEGTVVREIDANSRVIGTWEIDGRTNTFTFNLSNSMPMFKSGAATLTYDTTDDLTGTCTFQGLIGRNQIKVTLDDAVTVSGSLDTAIRVNASVNGTGIWQQS</sequence>
<evidence type="ECO:0000313" key="1">
    <source>
        <dbReference type="EMBL" id="EMD36172.1"/>
    </source>
</evidence>
<keyword evidence="2" id="KW-1185">Reference proteome</keyword>
<dbReference type="HOGENOM" id="CLU_155349_2_1_1"/>
<gene>
    <name evidence="1" type="ORF">CERSUDRAFT_95522</name>
</gene>
<organism evidence="1 2">
    <name type="scientific">Ceriporiopsis subvermispora (strain B)</name>
    <name type="common">White-rot fungus</name>
    <name type="synonym">Gelatoporia subvermispora</name>
    <dbReference type="NCBI Taxonomy" id="914234"/>
    <lineage>
        <taxon>Eukaryota</taxon>
        <taxon>Fungi</taxon>
        <taxon>Dikarya</taxon>
        <taxon>Basidiomycota</taxon>
        <taxon>Agaricomycotina</taxon>
        <taxon>Agaricomycetes</taxon>
        <taxon>Polyporales</taxon>
        <taxon>Gelatoporiaceae</taxon>
        <taxon>Gelatoporia</taxon>
    </lineage>
</organism>
<reference evidence="1 2" key="1">
    <citation type="journal article" date="2012" name="Proc. Natl. Acad. Sci. U.S.A.">
        <title>Comparative genomics of Ceriporiopsis subvermispora and Phanerochaete chrysosporium provide insight into selective ligninolysis.</title>
        <authorList>
            <person name="Fernandez-Fueyo E."/>
            <person name="Ruiz-Duenas F.J."/>
            <person name="Ferreira P."/>
            <person name="Floudas D."/>
            <person name="Hibbett D.S."/>
            <person name="Canessa P."/>
            <person name="Larrondo L.F."/>
            <person name="James T.Y."/>
            <person name="Seelenfreund D."/>
            <person name="Lobos S."/>
            <person name="Polanco R."/>
            <person name="Tello M."/>
            <person name="Honda Y."/>
            <person name="Watanabe T."/>
            <person name="Watanabe T."/>
            <person name="Ryu J.S."/>
            <person name="Kubicek C.P."/>
            <person name="Schmoll M."/>
            <person name="Gaskell J."/>
            <person name="Hammel K.E."/>
            <person name="St John F.J."/>
            <person name="Vanden Wymelenberg A."/>
            <person name="Sabat G."/>
            <person name="Splinter BonDurant S."/>
            <person name="Syed K."/>
            <person name="Yadav J.S."/>
            <person name="Doddapaneni H."/>
            <person name="Subramanian V."/>
            <person name="Lavin J.L."/>
            <person name="Oguiza J.A."/>
            <person name="Perez G."/>
            <person name="Pisabarro A.G."/>
            <person name="Ramirez L."/>
            <person name="Santoyo F."/>
            <person name="Master E."/>
            <person name="Coutinho P.M."/>
            <person name="Henrissat B."/>
            <person name="Lombard V."/>
            <person name="Magnuson J.K."/>
            <person name="Kuees U."/>
            <person name="Hori C."/>
            <person name="Igarashi K."/>
            <person name="Samejima M."/>
            <person name="Held B.W."/>
            <person name="Barry K.W."/>
            <person name="LaButti K.M."/>
            <person name="Lapidus A."/>
            <person name="Lindquist E.A."/>
            <person name="Lucas S.M."/>
            <person name="Riley R."/>
            <person name="Salamov A.A."/>
            <person name="Hoffmeister D."/>
            <person name="Schwenk D."/>
            <person name="Hadar Y."/>
            <person name="Yarden O."/>
            <person name="de Vries R.P."/>
            <person name="Wiebenga A."/>
            <person name="Stenlid J."/>
            <person name="Eastwood D."/>
            <person name="Grigoriev I.V."/>
            <person name="Berka R.M."/>
            <person name="Blanchette R.A."/>
            <person name="Kersten P."/>
            <person name="Martinez A.T."/>
            <person name="Vicuna R."/>
            <person name="Cullen D."/>
        </authorList>
    </citation>
    <scope>NUCLEOTIDE SEQUENCE [LARGE SCALE GENOMIC DNA]</scope>
    <source>
        <strain evidence="1 2">B</strain>
    </source>
</reference>